<keyword evidence="1" id="KW-1133">Transmembrane helix</keyword>
<accession>A0A1V1PCK8</accession>
<feature type="transmembrane region" description="Helical" evidence="1">
    <location>
        <begin position="12"/>
        <end position="32"/>
    </location>
</feature>
<evidence type="ECO:0000313" key="3">
    <source>
        <dbReference type="Proteomes" id="UP000189670"/>
    </source>
</evidence>
<name>A0A1V1PCK8_9BACT</name>
<comment type="caution">
    <text evidence="2">The sequence shown here is derived from an EMBL/GenBank/DDBJ whole genome shotgun (WGS) entry which is preliminary data.</text>
</comment>
<keyword evidence="1" id="KW-0472">Membrane</keyword>
<proteinExistence type="predicted"/>
<dbReference type="EMBL" id="ATBP01000141">
    <property type="protein sequence ID" value="ETR72503.1"/>
    <property type="molecule type" value="Genomic_DNA"/>
</dbReference>
<sequence length="213" mass="24746">MQRRWNMKCFVQIPYIVFCAIVFCQFISFAAISETEHLLYAVQINGKSYEEKMIVHHTKDLMQYEACGNYTDPRIYSPGGRHCWDVVSTSDGQPLLTEYQVGPNRMQMTFNNNGLFEMKGIWDGKNCYQKKVFNNNVYIELTGMVRNIDLTRTTPIQFDLVRITKFPLIETHCLYFKVLDDVVIDVPAGHFKCKKLLLTASGMKGFFLRHISI</sequence>
<gene>
    <name evidence="2" type="ORF">OMM_01671</name>
</gene>
<dbReference type="AlphaFoldDB" id="A0A1V1PCK8"/>
<protein>
    <submittedName>
        <fullName evidence="2">Uncharacterized protein</fullName>
    </submittedName>
</protein>
<keyword evidence="1" id="KW-0812">Transmembrane</keyword>
<evidence type="ECO:0000256" key="1">
    <source>
        <dbReference type="SAM" id="Phobius"/>
    </source>
</evidence>
<reference evidence="3" key="1">
    <citation type="submission" date="2012-11" db="EMBL/GenBank/DDBJ databases">
        <authorList>
            <person name="Lucero-Rivera Y.E."/>
            <person name="Tovar-Ramirez D."/>
        </authorList>
    </citation>
    <scope>NUCLEOTIDE SEQUENCE [LARGE SCALE GENOMIC DNA]</scope>
    <source>
        <strain evidence="3">Araruama</strain>
    </source>
</reference>
<evidence type="ECO:0000313" key="2">
    <source>
        <dbReference type="EMBL" id="ETR72503.1"/>
    </source>
</evidence>
<organism evidence="2 3">
    <name type="scientific">Candidatus Magnetoglobus multicellularis str. Araruama</name>
    <dbReference type="NCBI Taxonomy" id="890399"/>
    <lineage>
        <taxon>Bacteria</taxon>
        <taxon>Pseudomonadati</taxon>
        <taxon>Thermodesulfobacteriota</taxon>
        <taxon>Desulfobacteria</taxon>
        <taxon>Desulfobacterales</taxon>
        <taxon>Desulfobacteraceae</taxon>
        <taxon>Candidatus Magnetoglobus</taxon>
    </lineage>
</organism>
<dbReference type="Proteomes" id="UP000189670">
    <property type="component" value="Unassembled WGS sequence"/>
</dbReference>